<organism evidence="1 2">
    <name type="scientific">Rhabditophanes sp. KR3021</name>
    <dbReference type="NCBI Taxonomy" id="114890"/>
    <lineage>
        <taxon>Eukaryota</taxon>
        <taxon>Metazoa</taxon>
        <taxon>Ecdysozoa</taxon>
        <taxon>Nematoda</taxon>
        <taxon>Chromadorea</taxon>
        <taxon>Rhabditida</taxon>
        <taxon>Tylenchina</taxon>
        <taxon>Panagrolaimomorpha</taxon>
        <taxon>Strongyloidoidea</taxon>
        <taxon>Alloionematidae</taxon>
        <taxon>Rhabditophanes</taxon>
    </lineage>
</organism>
<proteinExistence type="predicted"/>
<dbReference type="Proteomes" id="UP000095286">
    <property type="component" value="Unplaced"/>
</dbReference>
<evidence type="ECO:0000313" key="2">
    <source>
        <dbReference type="WBParaSite" id="RSKR_0000901500.1"/>
    </source>
</evidence>
<reference evidence="2" key="1">
    <citation type="submission" date="2016-11" db="UniProtKB">
        <authorList>
            <consortium name="WormBaseParasite"/>
        </authorList>
    </citation>
    <scope>IDENTIFICATION</scope>
    <source>
        <strain evidence="2">KR3021</strain>
    </source>
</reference>
<accession>A0AC35U9K2</accession>
<evidence type="ECO:0000313" key="1">
    <source>
        <dbReference type="Proteomes" id="UP000095286"/>
    </source>
</evidence>
<name>A0AC35U9K2_9BILA</name>
<dbReference type="WBParaSite" id="RSKR_0000901500.1">
    <property type="protein sequence ID" value="RSKR_0000901500.1"/>
    <property type="gene ID" value="RSKR_0000901500"/>
</dbReference>
<sequence>MAADHSNSAFRPMLHDNISGGNSENSNGEYGERQDFSKVRATPYRFVILLVFVLLSASNAMSWIFYSIITNIITDFYGVSARDVDWLSMLYMITYIILIFPGSWFLDKYGLKTSIVIGASGNALGAILKIWSANPDSFWLTFLGQTISGSSQVFILGLPPRLASVWFGSKEVSTACAVGVFGNQMGIAIGFVLPPLLILVGTKAQVAHYLFDFFLASAILNTAILVAVVVFFKEKPEVPPSLAQAHAQIKTIDSGYLKEITKCFKSKSFNLLLLCYGLNVGVFYALSTLLQQIIIYYYPNTEKECGTIGLLIVVAGMFGSVFTGFLLDKYHKYKETTLGVYFFSFLGTLLLTFGLGIVPLIMIGGVAIFLGFFMTGYIALGFEYAAEITYPIAEHSTSGLLNASAQLFGMLMVIGFGRVRQILKVD</sequence>
<protein>
    <submittedName>
        <fullName evidence="2">MFS domain-containing protein</fullName>
    </submittedName>
</protein>